<dbReference type="eggNOG" id="COG4934">
    <property type="taxonomic scope" value="Bacteria"/>
</dbReference>
<proteinExistence type="predicted"/>
<dbReference type="STRING" id="479433.Caci_2539"/>
<evidence type="ECO:0000256" key="1">
    <source>
        <dbReference type="ARBA" id="ARBA00022670"/>
    </source>
</evidence>
<keyword evidence="1" id="KW-0645">Protease</keyword>
<dbReference type="PROSITE" id="PS00138">
    <property type="entry name" value="SUBTILASE_SER"/>
    <property type="match status" value="1"/>
</dbReference>
<dbReference type="RefSeq" id="WP_012786750.1">
    <property type="nucleotide sequence ID" value="NC_013131.1"/>
</dbReference>
<dbReference type="InterPro" id="IPR000209">
    <property type="entry name" value="Peptidase_S8/S53_dom"/>
</dbReference>
<dbReference type="PANTHER" id="PTHR14218:SF15">
    <property type="entry name" value="TRIPEPTIDYL-PEPTIDASE 1"/>
    <property type="match status" value="1"/>
</dbReference>
<dbReference type="InterPro" id="IPR006311">
    <property type="entry name" value="TAT_signal"/>
</dbReference>
<feature type="signal peptide" evidence="4">
    <location>
        <begin position="1"/>
        <end position="42"/>
    </location>
</feature>
<dbReference type="InterPro" id="IPR036852">
    <property type="entry name" value="Peptidase_S8/S53_dom_sf"/>
</dbReference>
<dbReference type="InterPro" id="IPR023828">
    <property type="entry name" value="Peptidase_S8_Ser-AS"/>
</dbReference>
<dbReference type="Proteomes" id="UP000000851">
    <property type="component" value="Chromosome"/>
</dbReference>
<dbReference type="PROSITE" id="PS51695">
    <property type="entry name" value="SEDOLISIN"/>
    <property type="match status" value="1"/>
</dbReference>
<dbReference type="KEGG" id="cai:Caci_2539"/>
<dbReference type="Gene3D" id="3.40.50.200">
    <property type="entry name" value="Peptidase S8/S53 domain"/>
    <property type="match status" value="1"/>
</dbReference>
<reference evidence="6 7" key="1">
    <citation type="journal article" date="2009" name="Stand. Genomic Sci.">
        <title>Complete genome sequence of Catenulispora acidiphila type strain (ID 139908).</title>
        <authorList>
            <person name="Copeland A."/>
            <person name="Lapidus A."/>
            <person name="Glavina Del Rio T."/>
            <person name="Nolan M."/>
            <person name="Lucas S."/>
            <person name="Chen F."/>
            <person name="Tice H."/>
            <person name="Cheng J.F."/>
            <person name="Bruce D."/>
            <person name="Goodwin L."/>
            <person name="Pitluck S."/>
            <person name="Mikhailova N."/>
            <person name="Pati A."/>
            <person name="Ivanova N."/>
            <person name="Mavromatis K."/>
            <person name="Chen A."/>
            <person name="Palaniappan K."/>
            <person name="Chain P."/>
            <person name="Land M."/>
            <person name="Hauser L."/>
            <person name="Chang Y.J."/>
            <person name="Jeffries C.D."/>
            <person name="Chertkov O."/>
            <person name="Brettin T."/>
            <person name="Detter J.C."/>
            <person name="Han C."/>
            <person name="Ali Z."/>
            <person name="Tindall B.J."/>
            <person name="Goker M."/>
            <person name="Bristow J."/>
            <person name="Eisen J.A."/>
            <person name="Markowitz V."/>
            <person name="Hugenholtz P."/>
            <person name="Kyrpides N.C."/>
            <person name="Klenk H.P."/>
        </authorList>
    </citation>
    <scope>NUCLEOTIDE SEQUENCE [LARGE SCALE GENOMIC DNA]</scope>
    <source>
        <strain evidence="7">DSM 44928 / JCM 14897 / NBRC 102108 / NRRL B-24433 / ID139908</strain>
    </source>
</reference>
<dbReference type="InterPro" id="IPR050819">
    <property type="entry name" value="Tripeptidyl-peptidase_I"/>
</dbReference>
<keyword evidence="4" id="KW-0732">Signal</keyword>
<keyword evidence="2" id="KW-0378">Hydrolase</keyword>
<dbReference type="GO" id="GO:0004252">
    <property type="term" value="F:serine-type endopeptidase activity"/>
    <property type="evidence" value="ECO:0007669"/>
    <property type="project" value="InterPro"/>
</dbReference>
<gene>
    <name evidence="6" type="ordered locus">Caci_2539</name>
</gene>
<evidence type="ECO:0000313" key="7">
    <source>
        <dbReference type="Proteomes" id="UP000000851"/>
    </source>
</evidence>
<dbReference type="InParanoid" id="C7PXK4"/>
<protein>
    <submittedName>
        <fullName evidence="6">Peptidase S8 and S53 subtilisin kexin sedolisin</fullName>
    </submittedName>
</protein>
<dbReference type="GO" id="GO:0008240">
    <property type="term" value="F:tripeptidyl-peptidase activity"/>
    <property type="evidence" value="ECO:0007669"/>
    <property type="project" value="TreeGrafter"/>
</dbReference>
<evidence type="ECO:0000256" key="4">
    <source>
        <dbReference type="SAM" id="SignalP"/>
    </source>
</evidence>
<dbReference type="Pfam" id="PF00082">
    <property type="entry name" value="Peptidase_S8"/>
    <property type="match status" value="1"/>
</dbReference>
<keyword evidence="7" id="KW-1185">Reference proteome</keyword>
<evidence type="ECO:0000259" key="5">
    <source>
        <dbReference type="PROSITE" id="PS51695"/>
    </source>
</evidence>
<dbReference type="InterPro" id="IPR015500">
    <property type="entry name" value="Peptidase_S8_subtilisin-rel"/>
</dbReference>
<evidence type="ECO:0000256" key="2">
    <source>
        <dbReference type="ARBA" id="ARBA00022801"/>
    </source>
</evidence>
<dbReference type="SUPFAM" id="SSF52743">
    <property type="entry name" value="Subtilisin-like"/>
    <property type="match status" value="1"/>
</dbReference>
<accession>C7PXK4</accession>
<dbReference type="InterPro" id="IPR030400">
    <property type="entry name" value="Sedolisin_dom"/>
</dbReference>
<dbReference type="PRINTS" id="PR00723">
    <property type="entry name" value="SUBTILISIN"/>
</dbReference>
<evidence type="ECO:0000256" key="3">
    <source>
        <dbReference type="ARBA" id="ARBA00022825"/>
    </source>
</evidence>
<keyword evidence="3" id="KW-0720">Serine protease</keyword>
<feature type="chain" id="PRO_5039558681" evidence="4">
    <location>
        <begin position="43"/>
        <end position="434"/>
    </location>
</feature>
<dbReference type="OrthoDB" id="151889at2"/>
<dbReference type="CDD" id="cd04056">
    <property type="entry name" value="Peptidases_S53"/>
    <property type="match status" value="1"/>
</dbReference>
<sequence length="434" mass="43000" precursor="true">MNVKNSTARGPVGRRGLRLATVVAAASTLVAALTVTAASASAGVASADHGKGPKAGTVKNACATAKPGTARCFAEIRTDVAGGTGVRGPAAAKLGAAAKTTALPAGFGPADLHSAYNLPTTGGANQTVAIVDAGDDPTAEADLAVYRSTYGLPACTTANGCFTKVNQRGAASPLPPDQGWGVEIALDVDMVSAACPQCKILLVEGDSASFDDLGNSVNEAVALGATEVSNSYGGSEGNGIDAYAADYSHPGVAIVASSGDGGYDIPNVPAEYTSVVAVGGTSLTKAANTRGWTETAWQGASSGCSAWVDKPAWQTDANCPGRMVADVSADADPNTGPAIYVTDTPDLEGLPSGWGIVGGTSASSPFVAGVIALAGNPQKFPNASAFYSNHSSLNDVVGGNNIFGIDCGGDYQCNAVAGYDGPTGWGSPNGLSAF</sequence>
<dbReference type="GO" id="GO:0006508">
    <property type="term" value="P:proteolysis"/>
    <property type="evidence" value="ECO:0007669"/>
    <property type="project" value="UniProtKB-KW"/>
</dbReference>
<organism evidence="6 7">
    <name type="scientific">Catenulispora acidiphila (strain DSM 44928 / JCM 14897 / NBRC 102108 / NRRL B-24433 / ID139908)</name>
    <dbReference type="NCBI Taxonomy" id="479433"/>
    <lineage>
        <taxon>Bacteria</taxon>
        <taxon>Bacillati</taxon>
        <taxon>Actinomycetota</taxon>
        <taxon>Actinomycetes</taxon>
        <taxon>Catenulisporales</taxon>
        <taxon>Catenulisporaceae</taxon>
        <taxon>Catenulispora</taxon>
    </lineage>
</organism>
<evidence type="ECO:0000313" key="6">
    <source>
        <dbReference type="EMBL" id="ACU71457.1"/>
    </source>
</evidence>
<dbReference type="HOGENOM" id="CLU_012501_3_0_11"/>
<dbReference type="MEROPS" id="S53.008"/>
<dbReference type="EMBL" id="CP001700">
    <property type="protein sequence ID" value="ACU71457.1"/>
    <property type="molecule type" value="Genomic_DNA"/>
</dbReference>
<name>C7PXK4_CATAD</name>
<dbReference type="AlphaFoldDB" id="C7PXK4"/>
<dbReference type="PROSITE" id="PS51318">
    <property type="entry name" value="TAT"/>
    <property type="match status" value="1"/>
</dbReference>
<dbReference type="PANTHER" id="PTHR14218">
    <property type="entry name" value="PROTEASE S8 TRIPEPTIDYL PEPTIDASE I CLN2"/>
    <property type="match status" value="1"/>
</dbReference>
<feature type="domain" description="Peptidase S53" evidence="5">
    <location>
        <begin position="106"/>
        <end position="434"/>
    </location>
</feature>